<organism evidence="4 5">
    <name type="scientific">Thermopolyspora flexuosa</name>
    <dbReference type="NCBI Taxonomy" id="103836"/>
    <lineage>
        <taxon>Bacteria</taxon>
        <taxon>Bacillati</taxon>
        <taxon>Actinomycetota</taxon>
        <taxon>Actinomycetes</taxon>
        <taxon>Streptosporangiales</taxon>
        <taxon>Streptosporangiaceae</taxon>
        <taxon>Thermopolyspora</taxon>
    </lineage>
</organism>
<dbReference type="Gene3D" id="3.10.450.40">
    <property type="match status" value="1"/>
</dbReference>
<dbReference type="SUPFAM" id="SSF54403">
    <property type="entry name" value="Cystatin/monellin"/>
    <property type="match status" value="1"/>
</dbReference>
<keyword evidence="2" id="KW-0732">Signal</keyword>
<feature type="region of interest" description="Disordered" evidence="1">
    <location>
        <begin position="111"/>
        <end position="138"/>
    </location>
</feature>
<dbReference type="EMBL" id="VFPQ01000001">
    <property type="protein sequence ID" value="TQM76355.1"/>
    <property type="molecule type" value="Genomic_DNA"/>
</dbReference>
<protein>
    <submittedName>
        <fullName evidence="4">Peptidase YpeB-like protein</fullName>
    </submittedName>
</protein>
<dbReference type="InterPro" id="IPR046350">
    <property type="entry name" value="Cystatin_sf"/>
</dbReference>
<evidence type="ECO:0000256" key="1">
    <source>
        <dbReference type="SAM" id="MobiDB-lite"/>
    </source>
</evidence>
<dbReference type="InterPro" id="IPR025711">
    <property type="entry name" value="PepSY"/>
</dbReference>
<feature type="compositionally biased region" description="Acidic residues" evidence="1">
    <location>
        <begin position="116"/>
        <end position="138"/>
    </location>
</feature>
<accession>A0A543J0J7</accession>
<evidence type="ECO:0000256" key="2">
    <source>
        <dbReference type="SAM" id="SignalP"/>
    </source>
</evidence>
<dbReference type="Pfam" id="PF03413">
    <property type="entry name" value="PepSY"/>
    <property type="match status" value="1"/>
</dbReference>
<evidence type="ECO:0000259" key="3">
    <source>
        <dbReference type="Pfam" id="PF03413"/>
    </source>
</evidence>
<comment type="caution">
    <text evidence="4">The sequence shown here is derived from an EMBL/GenBank/DDBJ whole genome shotgun (WGS) entry which is preliminary data.</text>
</comment>
<feature type="chain" id="PRO_5021725217" evidence="2">
    <location>
        <begin position="20"/>
        <end position="138"/>
    </location>
</feature>
<keyword evidence="5" id="KW-1185">Reference proteome</keyword>
<dbReference type="Proteomes" id="UP000319213">
    <property type="component" value="Unassembled WGS sequence"/>
</dbReference>
<evidence type="ECO:0000313" key="4">
    <source>
        <dbReference type="EMBL" id="TQM76355.1"/>
    </source>
</evidence>
<name>A0A543J0J7_9ACTN</name>
<feature type="domain" description="PepSY" evidence="3">
    <location>
        <begin position="54"/>
        <end position="110"/>
    </location>
</feature>
<sequence>MAGVGIAAVLGGGSAVALAANAPAQVPTAAQGFRAEPTPSPSTAEPKAAVEDTVTREQAIEIATNKVPGAQVTDVERDREHGRRVWEIELHKGDQEYDVHVATDSGEIVKFHQEHDDDWDDDDRYDDDDDRDDDDYDD</sequence>
<reference evidence="4 5" key="1">
    <citation type="submission" date="2019-06" db="EMBL/GenBank/DDBJ databases">
        <title>Sequencing the genomes of 1000 actinobacteria strains.</title>
        <authorList>
            <person name="Klenk H.-P."/>
        </authorList>
    </citation>
    <scope>NUCLEOTIDE SEQUENCE [LARGE SCALE GENOMIC DNA]</scope>
    <source>
        <strain evidence="4 5">DSM 43186</strain>
    </source>
</reference>
<feature type="signal peptide" evidence="2">
    <location>
        <begin position="1"/>
        <end position="19"/>
    </location>
</feature>
<proteinExistence type="predicted"/>
<dbReference type="AlphaFoldDB" id="A0A543J0J7"/>
<feature type="region of interest" description="Disordered" evidence="1">
    <location>
        <begin position="24"/>
        <end position="48"/>
    </location>
</feature>
<evidence type="ECO:0000313" key="5">
    <source>
        <dbReference type="Proteomes" id="UP000319213"/>
    </source>
</evidence>
<gene>
    <name evidence="4" type="ORF">FHX40_3089</name>
</gene>